<feature type="compositionally biased region" description="Low complexity" evidence="1">
    <location>
        <begin position="90"/>
        <end position="107"/>
    </location>
</feature>
<name>A0AA88M2T9_CHASR</name>
<feature type="compositionally biased region" description="Polar residues" evidence="1">
    <location>
        <begin position="63"/>
        <end position="80"/>
    </location>
</feature>
<dbReference type="EMBL" id="JAUPFM010000015">
    <property type="protein sequence ID" value="KAK2828653.1"/>
    <property type="molecule type" value="Genomic_DNA"/>
</dbReference>
<feature type="region of interest" description="Disordered" evidence="1">
    <location>
        <begin position="1"/>
        <end position="115"/>
    </location>
</feature>
<feature type="compositionally biased region" description="Polar residues" evidence="1">
    <location>
        <begin position="162"/>
        <end position="179"/>
    </location>
</feature>
<keyword evidence="3" id="KW-1185">Reference proteome</keyword>
<dbReference type="AlphaFoldDB" id="A0AA88M2T9"/>
<protein>
    <submittedName>
        <fullName evidence="2">Uncharacterized protein</fullName>
    </submittedName>
</protein>
<evidence type="ECO:0000313" key="2">
    <source>
        <dbReference type="EMBL" id="KAK2828653.1"/>
    </source>
</evidence>
<comment type="caution">
    <text evidence="2">The sequence shown here is derived from an EMBL/GenBank/DDBJ whole genome shotgun (WGS) entry which is preliminary data.</text>
</comment>
<proteinExistence type="predicted"/>
<accession>A0AA88M2T9</accession>
<dbReference type="Proteomes" id="UP001187415">
    <property type="component" value="Unassembled WGS sequence"/>
</dbReference>
<organism evidence="2 3">
    <name type="scientific">Channa striata</name>
    <name type="common">Snakehead murrel</name>
    <name type="synonym">Ophicephalus striatus</name>
    <dbReference type="NCBI Taxonomy" id="64152"/>
    <lineage>
        <taxon>Eukaryota</taxon>
        <taxon>Metazoa</taxon>
        <taxon>Chordata</taxon>
        <taxon>Craniata</taxon>
        <taxon>Vertebrata</taxon>
        <taxon>Euteleostomi</taxon>
        <taxon>Actinopterygii</taxon>
        <taxon>Neopterygii</taxon>
        <taxon>Teleostei</taxon>
        <taxon>Neoteleostei</taxon>
        <taxon>Acanthomorphata</taxon>
        <taxon>Anabantaria</taxon>
        <taxon>Anabantiformes</taxon>
        <taxon>Channoidei</taxon>
        <taxon>Channidae</taxon>
        <taxon>Channa</taxon>
    </lineage>
</organism>
<reference evidence="2" key="1">
    <citation type="submission" date="2023-07" db="EMBL/GenBank/DDBJ databases">
        <title>Chromosome-level Genome Assembly of Striped Snakehead (Channa striata).</title>
        <authorList>
            <person name="Liu H."/>
        </authorList>
    </citation>
    <scope>NUCLEOTIDE SEQUENCE</scope>
    <source>
        <strain evidence="2">Gz</strain>
        <tissue evidence="2">Muscle</tissue>
    </source>
</reference>
<gene>
    <name evidence="2" type="ORF">Q5P01_019687</name>
</gene>
<feature type="compositionally biased region" description="Acidic residues" evidence="1">
    <location>
        <begin position="37"/>
        <end position="52"/>
    </location>
</feature>
<feature type="region of interest" description="Disordered" evidence="1">
    <location>
        <begin position="160"/>
        <end position="179"/>
    </location>
</feature>
<evidence type="ECO:0000256" key="1">
    <source>
        <dbReference type="SAM" id="MobiDB-lite"/>
    </source>
</evidence>
<feature type="compositionally biased region" description="Polar residues" evidence="1">
    <location>
        <begin position="14"/>
        <end position="32"/>
    </location>
</feature>
<sequence>MEEETEEQRESKKSGTTSTQVDTQAENCSELQIHQEPEEDDQAQGGDCDGEGEPNQVGKDLCTSDTETSPQESVIGTNTQDDADPPPVSPVFTEVEVTPPTVSPDPSNTQTRAPAGAKETKKCWIRHTPALTAIWDCPLTHCAGMRVRVRLPALGHVMKHPQPQNTIETPTSSHHLTAI</sequence>
<evidence type="ECO:0000313" key="3">
    <source>
        <dbReference type="Proteomes" id="UP001187415"/>
    </source>
</evidence>